<reference evidence="1 2" key="1">
    <citation type="submission" date="2013-04" db="EMBL/GenBank/DDBJ databases">
        <title>Hyphomonas sp. T24B3 Genome Sequencing.</title>
        <authorList>
            <person name="Lai Q."/>
            <person name="Shao Z."/>
        </authorList>
    </citation>
    <scope>NUCLEOTIDE SEQUENCE [LARGE SCALE GENOMIC DNA]</scope>
    <source>
        <strain evidence="1 2">T24B3</strain>
    </source>
</reference>
<comment type="caution">
    <text evidence="1">The sequence shown here is derived from an EMBL/GenBank/DDBJ whole genome shotgun (WGS) entry which is preliminary data.</text>
</comment>
<evidence type="ECO:0000313" key="1">
    <source>
        <dbReference type="EMBL" id="RAN33394.1"/>
    </source>
</evidence>
<dbReference type="Proteomes" id="UP000249123">
    <property type="component" value="Unassembled WGS sequence"/>
</dbReference>
<dbReference type="AlphaFoldDB" id="A0A062U2M0"/>
<name>A0A062U2M0_9PROT</name>
<evidence type="ECO:0000313" key="2">
    <source>
        <dbReference type="Proteomes" id="UP000249123"/>
    </source>
</evidence>
<gene>
    <name evidence="1" type="ORF">HY3_13210</name>
</gene>
<accession>A0A062U2M0</accession>
<organism evidence="1 2">
    <name type="scientific">Hyphomonas pacifica</name>
    <dbReference type="NCBI Taxonomy" id="1280941"/>
    <lineage>
        <taxon>Bacteria</taxon>
        <taxon>Pseudomonadati</taxon>
        <taxon>Pseudomonadota</taxon>
        <taxon>Alphaproteobacteria</taxon>
        <taxon>Hyphomonadales</taxon>
        <taxon>Hyphomonadaceae</taxon>
        <taxon>Hyphomonas</taxon>
    </lineage>
</organism>
<dbReference type="EMBL" id="AWFB01000021">
    <property type="protein sequence ID" value="RAN33394.1"/>
    <property type="molecule type" value="Genomic_DNA"/>
</dbReference>
<proteinExistence type="predicted"/>
<dbReference type="OrthoDB" id="7632292at2"/>
<protein>
    <submittedName>
        <fullName evidence="1">Uncharacterized protein</fullName>
    </submittedName>
</protein>
<dbReference type="RefSeq" id="WP_034826484.1">
    <property type="nucleotide sequence ID" value="NZ_AWFA01000021.1"/>
</dbReference>
<dbReference type="STRING" id="1280941.HY2_13140"/>
<sequence>MTGTGIRLAVLATLLGLVGLALLFKVWRKPGKPVLLASGWALLVVSLVLWFMANHDRGVAQVASLLMVLVAGAITLPGFLGTNGLQSPVRERPAPVLAPVSALGRAQTIASGIWTFLIAGPIAGLIAFYTAGGLLRLTIPETGNPATSVVSAFMLALVLWALLSTLLLMEKRLFRRSTYAIGGALIALAVAFIG</sequence>
<dbReference type="eggNOG" id="ENOG50300TX">
    <property type="taxonomic scope" value="Bacteria"/>
</dbReference>
<keyword evidence="2" id="KW-1185">Reference proteome</keyword>